<dbReference type="EMBL" id="JAGVSJ010000001">
    <property type="protein sequence ID" value="MBX8631067.1"/>
    <property type="molecule type" value="Genomic_DNA"/>
</dbReference>
<name>A0A8J7YHV7_9ARCH</name>
<dbReference type="GO" id="GO:0016757">
    <property type="term" value="F:glycosyltransferase activity"/>
    <property type="evidence" value="ECO:0007669"/>
    <property type="project" value="UniProtKB-KW"/>
</dbReference>
<dbReference type="InterPro" id="IPR029057">
    <property type="entry name" value="PRTase-like"/>
</dbReference>
<dbReference type="Proteomes" id="UP000750197">
    <property type="component" value="Unassembled WGS sequence"/>
</dbReference>
<dbReference type="Gene3D" id="3.40.50.2020">
    <property type="match status" value="1"/>
</dbReference>
<proteinExistence type="predicted"/>
<protein>
    <submittedName>
        <fullName evidence="2">Orotate phosphoribosyltransferase-like protein</fullName>
    </submittedName>
</protein>
<evidence type="ECO:0000259" key="1">
    <source>
        <dbReference type="Pfam" id="PF00156"/>
    </source>
</evidence>
<dbReference type="InterPro" id="IPR000836">
    <property type="entry name" value="PRTase_dom"/>
</dbReference>
<accession>A0A8J7YHV7</accession>
<gene>
    <name evidence="2" type="ORF">J9259_00880</name>
    <name evidence="3" type="ORF">KIY12_05365</name>
</gene>
<keyword evidence="2" id="KW-0328">Glycosyltransferase</keyword>
<evidence type="ECO:0000313" key="3">
    <source>
        <dbReference type="EMBL" id="MBX8644137.1"/>
    </source>
</evidence>
<evidence type="ECO:0000313" key="4">
    <source>
        <dbReference type="Proteomes" id="UP000716004"/>
    </source>
</evidence>
<keyword evidence="2" id="KW-0808">Transferase</keyword>
<dbReference type="EMBL" id="JAHEAC010000040">
    <property type="protein sequence ID" value="MBX8644137.1"/>
    <property type="molecule type" value="Genomic_DNA"/>
</dbReference>
<feature type="domain" description="Phosphoribosyltransferase" evidence="1">
    <location>
        <begin position="57"/>
        <end position="179"/>
    </location>
</feature>
<dbReference type="SUPFAM" id="SSF53271">
    <property type="entry name" value="PRTase-like"/>
    <property type="match status" value="1"/>
</dbReference>
<dbReference type="CDD" id="cd06223">
    <property type="entry name" value="PRTases_typeI"/>
    <property type="match status" value="1"/>
</dbReference>
<comment type="caution">
    <text evidence="2">The sequence shown here is derived from an EMBL/GenBank/DDBJ whole genome shotgun (WGS) entry which is preliminary data.</text>
</comment>
<sequence length="213" mass="22517">MVDVRELARRATELHRKGLNTVEIGDELHLSPDTVDYLIEEGSEGMLPPSDVKIGWRSVGISPKRIRLVSEIMADIVSEELTKSSLSADAIAGIAINGVLFAYTVADILGKELIVYRPPSERGNSVGAFSSNYAGIKGKNIAVIDDVLSTGHAMESAIRDISEAGGRAVVAAVMVNKSSLNEIGGVPLRGMVRARSIGGTILGGGPLKSFAYK</sequence>
<reference evidence="2" key="1">
    <citation type="submission" date="2021-04" db="EMBL/GenBank/DDBJ databases">
        <title>Genomic insights into ecological role and evolution of a novel Thermoplasmata order Candidatus Sysuiplasmatales.</title>
        <authorList>
            <person name="Yuan Y."/>
        </authorList>
    </citation>
    <scope>NUCLEOTIDE SEQUENCE</scope>
    <source>
        <strain evidence="3">TUT19-bin139</strain>
        <strain evidence="2">YP2-bin.285</strain>
    </source>
</reference>
<dbReference type="Pfam" id="PF00156">
    <property type="entry name" value="Pribosyltran"/>
    <property type="match status" value="1"/>
</dbReference>
<dbReference type="NCBIfam" id="NF002620">
    <property type="entry name" value="PRK02277.1"/>
    <property type="match status" value="1"/>
</dbReference>
<organism evidence="2 4">
    <name type="scientific">Candidatus Sysuiplasma superficiale</name>
    <dbReference type="NCBI Taxonomy" id="2823368"/>
    <lineage>
        <taxon>Archaea</taxon>
        <taxon>Methanobacteriati</taxon>
        <taxon>Thermoplasmatota</taxon>
        <taxon>Thermoplasmata</taxon>
        <taxon>Candidatus Sysuiplasmatales</taxon>
        <taxon>Candidatus Sysuiplasmataceae</taxon>
        <taxon>Candidatus Sysuiplasma</taxon>
    </lineage>
</organism>
<dbReference type="Proteomes" id="UP000716004">
    <property type="component" value="Unassembled WGS sequence"/>
</dbReference>
<evidence type="ECO:0000313" key="2">
    <source>
        <dbReference type="EMBL" id="MBX8631067.1"/>
    </source>
</evidence>
<dbReference type="AlphaFoldDB" id="A0A8J7YHV7"/>